<feature type="transmembrane region" description="Helical" evidence="1">
    <location>
        <begin position="59"/>
        <end position="82"/>
    </location>
</feature>
<accession>A0A385TTU9</accession>
<feature type="transmembrane region" description="Helical" evidence="1">
    <location>
        <begin position="169"/>
        <end position="194"/>
    </location>
</feature>
<keyword evidence="3" id="KW-1185">Reference proteome</keyword>
<organism evidence="2 3">
    <name type="scientific">Paenibacillus lautus</name>
    <name type="common">Bacillus lautus</name>
    <dbReference type="NCBI Taxonomy" id="1401"/>
    <lineage>
        <taxon>Bacteria</taxon>
        <taxon>Bacillati</taxon>
        <taxon>Bacillota</taxon>
        <taxon>Bacilli</taxon>
        <taxon>Bacillales</taxon>
        <taxon>Paenibacillaceae</taxon>
        <taxon>Paenibacillus</taxon>
    </lineage>
</organism>
<feature type="transmembrane region" description="Helical" evidence="1">
    <location>
        <begin position="214"/>
        <end position="236"/>
    </location>
</feature>
<dbReference type="EMBL" id="CP032412">
    <property type="protein sequence ID" value="AYB44565.1"/>
    <property type="molecule type" value="Genomic_DNA"/>
</dbReference>
<keyword evidence="1" id="KW-1133">Transmembrane helix</keyword>
<dbReference type="Proteomes" id="UP000266552">
    <property type="component" value="Chromosome"/>
</dbReference>
<dbReference type="RefSeq" id="WP_119848453.1">
    <property type="nucleotide sequence ID" value="NZ_CP032412.1"/>
</dbReference>
<feature type="transmembrane region" description="Helical" evidence="1">
    <location>
        <begin position="103"/>
        <end position="124"/>
    </location>
</feature>
<keyword evidence="1" id="KW-0472">Membrane</keyword>
<evidence type="ECO:0000256" key="1">
    <source>
        <dbReference type="SAM" id="Phobius"/>
    </source>
</evidence>
<feature type="transmembrane region" description="Helical" evidence="1">
    <location>
        <begin position="136"/>
        <end position="157"/>
    </location>
</feature>
<reference evidence="2 3" key="1">
    <citation type="submission" date="2018-09" db="EMBL/GenBank/DDBJ databases">
        <title>Genome Sequence of Paenibacillus lautus Strain E7593-69, Azo Dye-Degrading Bacteria, Isolated from Commercial Tattoo Inks.</title>
        <authorList>
            <person name="Nho S.W."/>
            <person name="Kim S.-J."/>
            <person name="Kweon O."/>
            <person name="Cerniglia C.E."/>
        </authorList>
    </citation>
    <scope>NUCLEOTIDE SEQUENCE [LARGE SCALE GENOMIC DNA]</scope>
    <source>
        <strain evidence="2 3">E7593-69</strain>
    </source>
</reference>
<evidence type="ECO:0000313" key="3">
    <source>
        <dbReference type="Proteomes" id="UP000266552"/>
    </source>
</evidence>
<protein>
    <submittedName>
        <fullName evidence="2">Uncharacterized protein</fullName>
    </submittedName>
</protein>
<name>A0A385TTU9_PAELA</name>
<evidence type="ECO:0000313" key="2">
    <source>
        <dbReference type="EMBL" id="AYB44565.1"/>
    </source>
</evidence>
<proteinExistence type="predicted"/>
<keyword evidence="1" id="KW-0812">Transmembrane</keyword>
<feature type="transmembrane region" description="Helical" evidence="1">
    <location>
        <begin position="20"/>
        <end position="39"/>
    </location>
</feature>
<gene>
    <name evidence="2" type="ORF">D5F53_15365</name>
</gene>
<dbReference type="KEGG" id="plw:D5F53_15365"/>
<sequence>MYKYKFLMINDLRHSWKDPVLTAALMGPLVLLMLSRFGYPVADNWFDVNHSFQLDPYRGFAASLLVVTIPMLTGMLTGLLMLDERDENMIAYYAVTPLTSKGYLLYRLAFPILLCTVLSIAYLTLSNLSEVGVDSLFVILLLALEAPLFSLFLAAFSANKVEGLALSKIGGLFIAGPVVATFVPGVWQVLGAWLPTYWPAKVPLLMANNEPFLALVFSWVGLFLHIVYLYFMVAVFNNRKS</sequence>
<dbReference type="AlphaFoldDB" id="A0A385TTU9"/>